<protein>
    <submittedName>
        <fullName evidence="3">Glucose/arabinose dehydrogenase</fullName>
    </submittedName>
</protein>
<dbReference type="AlphaFoldDB" id="A0A326UCU7"/>
<dbReference type="PANTHER" id="PTHR19328:SF53">
    <property type="entry name" value="MEMBRANE PROTEIN"/>
    <property type="match status" value="1"/>
</dbReference>
<reference evidence="3 4" key="1">
    <citation type="submission" date="2018-06" db="EMBL/GenBank/DDBJ databases">
        <title>Genomic Encyclopedia of Archaeal and Bacterial Type Strains, Phase II (KMG-II): from individual species to whole genera.</title>
        <authorList>
            <person name="Goeker M."/>
        </authorList>
    </citation>
    <scope>NUCLEOTIDE SEQUENCE [LARGE SCALE GENOMIC DNA]</scope>
    <source>
        <strain evidence="3 4">ATCC BAA-1881</strain>
    </source>
</reference>
<proteinExistence type="predicted"/>
<evidence type="ECO:0000256" key="1">
    <source>
        <dbReference type="SAM" id="Phobius"/>
    </source>
</evidence>
<sequence>MTERRTRIIRLVIVVSLIVLVVGGLLVYVRFNALRSWIFGSSRVSGMPGATTLTLPPGFQASIFADGLSAPRFLAFGPDGTLFVAESGADQVTALPDPHHTGKATRHVVVASGLDSPTSLAFHQNELYIGETSKITRLLLGSDYRGIQQRVIIPDLPATGNHTTRTVLIGPDNALYVSIGSSCNNCVEQDKRRASVWRYALDGSQGRLYADGLRNAVGMAINPWNQQIWVTNNGRDLLGDDTPPETVYALQDGGHYGWPYCHAGDIPDPELGKPDSCHGIIKPLLKMQAHSAPLGLAFYRQQAFPEHYHGLYIAFHGSWNRSVPTGYKVVFVPLNAQGNVSGPAQDFATGWLQQNAATGRPVGLAVGPDGALYVSDDKAGLIYRIVATQQGSAAMPPAPYRV</sequence>
<dbReference type="Proteomes" id="UP000248806">
    <property type="component" value="Unassembled WGS sequence"/>
</dbReference>
<name>A0A326UCU7_THEHA</name>
<dbReference type="PANTHER" id="PTHR19328">
    <property type="entry name" value="HEDGEHOG-INTERACTING PROTEIN"/>
    <property type="match status" value="1"/>
</dbReference>
<keyword evidence="1" id="KW-1133">Transmembrane helix</keyword>
<dbReference type="InterPro" id="IPR011042">
    <property type="entry name" value="6-blade_b-propeller_TolB-like"/>
</dbReference>
<feature type="transmembrane region" description="Helical" evidence="1">
    <location>
        <begin position="12"/>
        <end position="31"/>
    </location>
</feature>
<dbReference type="RefSeq" id="WP_170142745.1">
    <property type="nucleotide sequence ID" value="NZ_BIFX01000001.1"/>
</dbReference>
<comment type="caution">
    <text evidence="3">The sequence shown here is derived from an EMBL/GenBank/DDBJ whole genome shotgun (WGS) entry which is preliminary data.</text>
</comment>
<keyword evidence="1" id="KW-0472">Membrane</keyword>
<evidence type="ECO:0000313" key="3">
    <source>
        <dbReference type="EMBL" id="PZW26652.1"/>
    </source>
</evidence>
<evidence type="ECO:0000259" key="2">
    <source>
        <dbReference type="Pfam" id="PF22807"/>
    </source>
</evidence>
<dbReference type="InterPro" id="IPR011041">
    <property type="entry name" value="Quinoprot_gluc/sorb_DH_b-prop"/>
</dbReference>
<dbReference type="SUPFAM" id="SSF50952">
    <property type="entry name" value="Soluble quinoprotein glucose dehydrogenase"/>
    <property type="match status" value="1"/>
</dbReference>
<accession>A0A326UCU7</accession>
<keyword evidence="4" id="KW-1185">Reference proteome</keyword>
<dbReference type="InterPro" id="IPR054539">
    <property type="entry name" value="Beta-prop_PDH"/>
</dbReference>
<feature type="domain" description="Pyrroloquinoline quinone-dependent pyranose dehydrogenase beta-propeller" evidence="2">
    <location>
        <begin position="54"/>
        <end position="385"/>
    </location>
</feature>
<dbReference type="EMBL" id="QKUF01000014">
    <property type="protein sequence ID" value="PZW26652.1"/>
    <property type="molecule type" value="Genomic_DNA"/>
</dbReference>
<organism evidence="3 4">
    <name type="scientific">Thermosporothrix hazakensis</name>
    <dbReference type="NCBI Taxonomy" id="644383"/>
    <lineage>
        <taxon>Bacteria</taxon>
        <taxon>Bacillati</taxon>
        <taxon>Chloroflexota</taxon>
        <taxon>Ktedonobacteria</taxon>
        <taxon>Ktedonobacterales</taxon>
        <taxon>Thermosporotrichaceae</taxon>
        <taxon>Thermosporothrix</taxon>
    </lineage>
</organism>
<dbReference type="Pfam" id="PF22807">
    <property type="entry name" value="TrAA12"/>
    <property type="match status" value="1"/>
</dbReference>
<dbReference type="Gene3D" id="2.120.10.30">
    <property type="entry name" value="TolB, C-terminal domain"/>
    <property type="match status" value="1"/>
</dbReference>
<gene>
    <name evidence="3" type="ORF">EI42_03804</name>
</gene>
<keyword evidence="1" id="KW-0812">Transmembrane</keyword>
<evidence type="ECO:0000313" key="4">
    <source>
        <dbReference type="Proteomes" id="UP000248806"/>
    </source>
</evidence>